<dbReference type="OrthoDB" id="8365150at2"/>
<reference evidence="1 2" key="1">
    <citation type="submission" date="2017-02" db="EMBL/GenBank/DDBJ databases">
        <title>Pseudoalteromonas ulvae TC14 Genome.</title>
        <authorList>
            <person name="Molmeret M."/>
        </authorList>
    </citation>
    <scope>NUCLEOTIDE SEQUENCE [LARGE SCALE GENOMIC DNA]</scope>
    <source>
        <strain evidence="1">TC14</strain>
    </source>
</reference>
<evidence type="ECO:0000313" key="2">
    <source>
        <dbReference type="Proteomes" id="UP000194841"/>
    </source>
</evidence>
<organism evidence="1 2">
    <name type="scientific">Pseudoalteromonas ulvae</name>
    <dbReference type="NCBI Taxonomy" id="107327"/>
    <lineage>
        <taxon>Bacteria</taxon>
        <taxon>Pseudomonadati</taxon>
        <taxon>Pseudomonadota</taxon>
        <taxon>Gammaproteobacteria</taxon>
        <taxon>Alteromonadales</taxon>
        <taxon>Pseudoalteromonadaceae</taxon>
        <taxon>Pseudoalteromonas</taxon>
    </lineage>
</organism>
<gene>
    <name evidence="1" type="ORF">B1199_03400</name>
</gene>
<keyword evidence="2" id="KW-1185">Reference proteome</keyword>
<accession>A0A244CUP7</accession>
<evidence type="ECO:0000313" key="1">
    <source>
        <dbReference type="EMBL" id="OUL59325.1"/>
    </source>
</evidence>
<protein>
    <submittedName>
        <fullName evidence="1">Uncharacterized protein</fullName>
    </submittedName>
</protein>
<sequence>MFKYFRLGAVSVCCIAVLYFYQSLYSSNTQLNLLSWADVHYSFPDEVTNTWYFKNVYAKEYESGFDVETKYQGNASAYIASKTAVIDKNSFGLLMQSFDPIEYRGQRVKIAAFIKTEQVTTKAALWGRADTLLLPTASFDNMSDRPIIGTTEWQPYAVVIDVPEDANNLSFGFYLVGTGKAWFDDVSISVVDQTTPLTGTYHQTMTREHIASAQQQQRARLTNRGFYDQRLIPSPEQLNFDDFSCDTSSSWRCGRLWHEGDSIALDINRLYGNKAPVKLERLHEAALPAQANDLVMYQKVNATAFRGKRIQISAIFRAQDVALTASIWARVVDQHDTVISADNMANRAVVGSTNWQRVSIEVNIPDEATSITFGPKLRGTGTLWLDSFKLESLGELDPQEKIWHQIHPSNLALELTL</sequence>
<comment type="caution">
    <text evidence="1">The sequence shown here is derived from an EMBL/GenBank/DDBJ whole genome shotgun (WGS) entry which is preliminary data.</text>
</comment>
<name>A0A244CUP7_PSEDV</name>
<proteinExistence type="predicted"/>
<dbReference type="AlphaFoldDB" id="A0A244CUP7"/>
<dbReference type="EMBL" id="MWPV01000001">
    <property type="protein sequence ID" value="OUL59325.1"/>
    <property type="molecule type" value="Genomic_DNA"/>
</dbReference>
<dbReference type="Gene3D" id="2.60.120.260">
    <property type="entry name" value="Galactose-binding domain-like"/>
    <property type="match status" value="2"/>
</dbReference>
<dbReference type="RefSeq" id="WP_086742717.1">
    <property type="nucleotide sequence ID" value="NZ_MWPV01000001.1"/>
</dbReference>
<dbReference type="Proteomes" id="UP000194841">
    <property type="component" value="Unassembled WGS sequence"/>
</dbReference>